<dbReference type="EMBL" id="SBJO01000082">
    <property type="protein sequence ID" value="KAF9763310.1"/>
    <property type="molecule type" value="Genomic_DNA"/>
</dbReference>
<sequence>MFVFRNIQRLFHEPPNTTGNYVLLIAHPDDESMFFAPTLLNLRGRIKIICLSHGDYDGLGTVRKQEMTKLCSKYGFELILLNFQDNANWDTQDIVDVLYVTYLTSPFKTLITFDSQGVSGHRNHISCYHAAILFSKSIYCKTMFLKSTNLISKYFINFNIFKKHYIVSLSDYFEPVFMMFEHLSQLTWFRWMYISYSNYLSYNSYVE</sequence>
<organism evidence="3 4">
    <name type="scientific">Nosema granulosis</name>
    <dbReference type="NCBI Taxonomy" id="83296"/>
    <lineage>
        <taxon>Eukaryota</taxon>
        <taxon>Fungi</taxon>
        <taxon>Fungi incertae sedis</taxon>
        <taxon>Microsporidia</taxon>
        <taxon>Nosematidae</taxon>
        <taxon>Nosema</taxon>
    </lineage>
</organism>
<dbReference type="AlphaFoldDB" id="A0A9P6GZ52"/>
<dbReference type="OrthoDB" id="440160at2759"/>
<protein>
    <recommendedName>
        <fullName evidence="2">N-acetylglucosaminylphosphatidylinositol deacetylase</fullName>
        <ecNumber evidence="2">3.5.1.89</ecNumber>
    </recommendedName>
</protein>
<comment type="similarity">
    <text evidence="1">Belongs to the PIGL family.</text>
</comment>
<dbReference type="Gene3D" id="3.40.50.10320">
    <property type="entry name" value="LmbE-like"/>
    <property type="match status" value="1"/>
</dbReference>
<dbReference type="InterPro" id="IPR003737">
    <property type="entry name" value="GlcNAc_PI_deacetylase-related"/>
</dbReference>
<proteinExistence type="inferred from homology"/>
<evidence type="ECO:0000313" key="4">
    <source>
        <dbReference type="Proteomes" id="UP000740883"/>
    </source>
</evidence>
<dbReference type="SUPFAM" id="SSF102588">
    <property type="entry name" value="LmbE-like"/>
    <property type="match status" value="1"/>
</dbReference>
<reference evidence="3 4" key="1">
    <citation type="journal article" date="2020" name="Genome Biol. Evol.">
        <title>Comparative genomics of strictly vertically transmitted, feminizing microsporidia endosymbionts of amphipod crustaceans.</title>
        <authorList>
            <person name="Cormier A."/>
            <person name="Chebbi M.A."/>
            <person name="Giraud I."/>
            <person name="Wattier R."/>
            <person name="Teixeira M."/>
            <person name="Gilbert C."/>
            <person name="Rigaud T."/>
            <person name="Cordaux R."/>
        </authorList>
    </citation>
    <scope>NUCLEOTIDE SEQUENCE [LARGE SCALE GENOMIC DNA]</scope>
    <source>
        <strain evidence="3 4">Ou3-Ou53</strain>
    </source>
</reference>
<accession>A0A9P6GZ52</accession>
<keyword evidence="4" id="KW-1185">Reference proteome</keyword>
<dbReference type="PANTHER" id="PTHR12993">
    <property type="entry name" value="N-ACETYLGLUCOSAMINYL-PHOSPHATIDYLINOSITOL DE-N-ACETYLASE-RELATED"/>
    <property type="match status" value="1"/>
</dbReference>
<comment type="caution">
    <text evidence="3">The sequence shown here is derived from an EMBL/GenBank/DDBJ whole genome shotgun (WGS) entry which is preliminary data.</text>
</comment>
<name>A0A9P6GZ52_9MICR</name>
<dbReference type="InterPro" id="IPR024078">
    <property type="entry name" value="LmbE-like_dom_sf"/>
</dbReference>
<evidence type="ECO:0000313" key="3">
    <source>
        <dbReference type="EMBL" id="KAF9763310.1"/>
    </source>
</evidence>
<dbReference type="GO" id="GO:0005783">
    <property type="term" value="C:endoplasmic reticulum"/>
    <property type="evidence" value="ECO:0007669"/>
    <property type="project" value="TreeGrafter"/>
</dbReference>
<dbReference type="PANTHER" id="PTHR12993:SF11">
    <property type="entry name" value="N-ACETYLGLUCOSAMINYL-PHOSPHATIDYLINOSITOL DE-N-ACETYLASE"/>
    <property type="match status" value="1"/>
</dbReference>
<gene>
    <name evidence="3" type="primary">gpi12</name>
    <name evidence="3" type="ORF">NGRA_1350</name>
</gene>
<dbReference type="GO" id="GO:0000225">
    <property type="term" value="F:N-acetylglucosaminylphosphatidylinositol deacetylase activity"/>
    <property type="evidence" value="ECO:0007669"/>
    <property type="project" value="UniProtKB-EC"/>
</dbReference>
<evidence type="ECO:0000256" key="1">
    <source>
        <dbReference type="ARBA" id="ARBA00006066"/>
    </source>
</evidence>
<evidence type="ECO:0000256" key="2">
    <source>
        <dbReference type="ARBA" id="ARBA00012176"/>
    </source>
</evidence>
<dbReference type="Pfam" id="PF02585">
    <property type="entry name" value="PIG-L"/>
    <property type="match status" value="1"/>
</dbReference>
<dbReference type="EC" id="3.5.1.89" evidence="2"/>
<dbReference type="Proteomes" id="UP000740883">
    <property type="component" value="Unassembled WGS sequence"/>
</dbReference>